<evidence type="ECO:0000313" key="10">
    <source>
        <dbReference type="Proteomes" id="UP000735302"/>
    </source>
</evidence>
<organism evidence="9 10">
    <name type="scientific">Plakobranchus ocellatus</name>
    <dbReference type="NCBI Taxonomy" id="259542"/>
    <lineage>
        <taxon>Eukaryota</taxon>
        <taxon>Metazoa</taxon>
        <taxon>Spiralia</taxon>
        <taxon>Lophotrochozoa</taxon>
        <taxon>Mollusca</taxon>
        <taxon>Gastropoda</taxon>
        <taxon>Heterobranchia</taxon>
        <taxon>Euthyneura</taxon>
        <taxon>Panpulmonata</taxon>
        <taxon>Sacoglossa</taxon>
        <taxon>Placobranchoidea</taxon>
        <taxon>Plakobranchidae</taxon>
        <taxon>Plakobranchus</taxon>
    </lineage>
</organism>
<dbReference type="Proteomes" id="UP000735302">
    <property type="component" value="Unassembled WGS sequence"/>
</dbReference>
<dbReference type="GO" id="GO:0045503">
    <property type="term" value="F:dynein light chain binding"/>
    <property type="evidence" value="ECO:0007669"/>
    <property type="project" value="TreeGrafter"/>
</dbReference>
<evidence type="ECO:0000256" key="4">
    <source>
        <dbReference type="ARBA" id="ARBA00022737"/>
    </source>
</evidence>
<protein>
    <submittedName>
        <fullName evidence="9">WD repeat-containing protein 78</fullName>
    </submittedName>
</protein>
<evidence type="ECO:0000256" key="7">
    <source>
        <dbReference type="ARBA" id="ARBA00023273"/>
    </source>
</evidence>
<dbReference type="InterPro" id="IPR050687">
    <property type="entry name" value="Dynein_IC"/>
</dbReference>
<evidence type="ECO:0000256" key="6">
    <source>
        <dbReference type="ARBA" id="ARBA00023212"/>
    </source>
</evidence>
<evidence type="ECO:0000256" key="8">
    <source>
        <dbReference type="SAM" id="MobiDB-lite"/>
    </source>
</evidence>
<evidence type="ECO:0000256" key="2">
    <source>
        <dbReference type="ARBA" id="ARBA00022490"/>
    </source>
</evidence>
<keyword evidence="5" id="KW-0969">Cilium</keyword>
<proteinExistence type="predicted"/>
<dbReference type="GO" id="GO:0045504">
    <property type="term" value="F:dynein heavy chain binding"/>
    <property type="evidence" value="ECO:0007669"/>
    <property type="project" value="TreeGrafter"/>
</dbReference>
<keyword evidence="3" id="KW-0853">WD repeat</keyword>
<feature type="region of interest" description="Disordered" evidence="8">
    <location>
        <begin position="1"/>
        <end position="42"/>
    </location>
</feature>
<sequence length="433" mass="47509">MSTSKSNKKLLAPRPHDSNRSKNASISRLSKTGQAGRAPAFASVRSNIISSASGSKKTQAGGAPEKGSTYKPLVQIFDEAGCDVTPLPLLHIDPNMMKKNVIGDSSVGTPTDLMSQASASMYGTQPGTTVATSVFGGGPFTRSVFTQSYDTSSDSIPPDDIGSPDLTTFSEVRHKRQEVQEVPTENDLGKIVDIVLTETDTIWMLDLPDTKVSKESEEAPAVKERLSTYAELVKNRPGNDLYAERGMNTFNEPHKLKSVVTNKIEINAVAVECTNWDMYDTYDAIQKEQKAKEEAQEEEGTISRPSSPKEEGVEASASKTESAGEEAKPGSRNQPRKTYSAAATGRESRTTEESSMLGSEVQSTLETSVELSDKEKLTQEWQYLSQSEELHKHLFLIERVINLNTYQNKQALYRSFAPLIRKFFSRPATSDTE</sequence>
<dbReference type="PANTHER" id="PTHR12442">
    <property type="entry name" value="DYNEIN INTERMEDIATE CHAIN"/>
    <property type="match status" value="1"/>
</dbReference>
<feature type="compositionally biased region" description="Polar residues" evidence="8">
    <location>
        <begin position="353"/>
        <end position="362"/>
    </location>
</feature>
<comment type="caution">
    <text evidence="9">The sequence shown here is derived from an EMBL/GenBank/DDBJ whole genome shotgun (WGS) entry which is preliminary data.</text>
</comment>
<evidence type="ECO:0000256" key="1">
    <source>
        <dbReference type="ARBA" id="ARBA00004430"/>
    </source>
</evidence>
<feature type="region of interest" description="Disordered" evidence="8">
    <location>
        <begin position="289"/>
        <end position="362"/>
    </location>
</feature>
<keyword evidence="10" id="KW-1185">Reference proteome</keyword>
<evidence type="ECO:0000256" key="5">
    <source>
        <dbReference type="ARBA" id="ARBA00023069"/>
    </source>
</evidence>
<keyword evidence="2" id="KW-0963">Cytoplasm</keyword>
<name>A0AAV3YW40_9GAST</name>
<comment type="subcellular location">
    <subcellularLocation>
        <location evidence="1">Cytoplasm</location>
        <location evidence="1">Cytoskeleton</location>
        <location evidence="1">Cilium axoneme</location>
    </subcellularLocation>
</comment>
<reference evidence="9 10" key="1">
    <citation type="journal article" date="2021" name="Elife">
        <title>Chloroplast acquisition without the gene transfer in kleptoplastic sea slugs, Plakobranchus ocellatus.</title>
        <authorList>
            <person name="Maeda T."/>
            <person name="Takahashi S."/>
            <person name="Yoshida T."/>
            <person name="Shimamura S."/>
            <person name="Takaki Y."/>
            <person name="Nagai Y."/>
            <person name="Toyoda A."/>
            <person name="Suzuki Y."/>
            <person name="Arimoto A."/>
            <person name="Ishii H."/>
            <person name="Satoh N."/>
            <person name="Nishiyama T."/>
            <person name="Hasebe M."/>
            <person name="Maruyama T."/>
            <person name="Minagawa J."/>
            <person name="Obokata J."/>
            <person name="Shigenobu S."/>
        </authorList>
    </citation>
    <scope>NUCLEOTIDE SEQUENCE [LARGE SCALE GENOMIC DNA]</scope>
</reference>
<dbReference type="AlphaFoldDB" id="A0AAV3YW40"/>
<feature type="compositionally biased region" description="Polar residues" evidence="8">
    <location>
        <begin position="21"/>
        <end position="33"/>
    </location>
</feature>
<accession>A0AAV3YW40</accession>
<keyword evidence="4" id="KW-0677">Repeat</keyword>
<keyword evidence="6" id="KW-0206">Cytoskeleton</keyword>
<dbReference type="GO" id="GO:0003341">
    <property type="term" value="P:cilium movement"/>
    <property type="evidence" value="ECO:0007669"/>
    <property type="project" value="TreeGrafter"/>
</dbReference>
<keyword evidence="7" id="KW-0966">Cell projection</keyword>
<dbReference type="EMBL" id="BLXT01002128">
    <property type="protein sequence ID" value="GFN91325.1"/>
    <property type="molecule type" value="Genomic_DNA"/>
</dbReference>
<evidence type="ECO:0000256" key="3">
    <source>
        <dbReference type="ARBA" id="ARBA00022574"/>
    </source>
</evidence>
<evidence type="ECO:0000313" key="9">
    <source>
        <dbReference type="EMBL" id="GFN91325.1"/>
    </source>
</evidence>
<dbReference type="PANTHER" id="PTHR12442:SF12">
    <property type="entry name" value="DYNEIN AXONEMAL INTERMEDIATE CHAIN 4"/>
    <property type="match status" value="1"/>
</dbReference>
<dbReference type="GO" id="GO:0005858">
    <property type="term" value="C:axonemal dynein complex"/>
    <property type="evidence" value="ECO:0007669"/>
    <property type="project" value="TreeGrafter"/>
</dbReference>
<gene>
    <name evidence="9" type="ORF">PoB_001783100</name>
</gene>